<evidence type="ECO:0000256" key="2">
    <source>
        <dbReference type="ARBA" id="ARBA00023004"/>
    </source>
</evidence>
<evidence type="ECO:0000256" key="3">
    <source>
        <dbReference type="ARBA" id="ARBA00023014"/>
    </source>
</evidence>
<dbReference type="PROSITE" id="PS51257">
    <property type="entry name" value="PROKAR_LIPOPROTEIN"/>
    <property type="match status" value="1"/>
</dbReference>
<dbReference type="InterPro" id="IPR053135">
    <property type="entry name" value="AKR2_Oxidoreductase"/>
</dbReference>
<keyword evidence="2" id="KW-0408">Iron</keyword>
<dbReference type="RefSeq" id="WP_307225409.1">
    <property type="nucleotide sequence ID" value="NZ_CP116940.1"/>
</dbReference>
<protein>
    <submittedName>
        <fullName evidence="5">Aldo/keto reductase-like oxidoreductase</fullName>
    </submittedName>
</protein>
<organism evidence="5 6">
    <name type="scientific">Pectinatus haikarae</name>
    <dbReference type="NCBI Taxonomy" id="349096"/>
    <lineage>
        <taxon>Bacteria</taxon>
        <taxon>Bacillati</taxon>
        <taxon>Bacillota</taxon>
        <taxon>Negativicutes</taxon>
        <taxon>Selenomonadales</taxon>
        <taxon>Selenomonadaceae</taxon>
        <taxon>Pectinatus</taxon>
    </lineage>
</organism>
<feature type="domain" description="4Fe-4S ferredoxin-type" evidence="4">
    <location>
        <begin position="370"/>
        <end position="400"/>
    </location>
</feature>
<keyword evidence="1" id="KW-0479">Metal-binding</keyword>
<reference evidence="5 6" key="1">
    <citation type="submission" date="2023-07" db="EMBL/GenBank/DDBJ databases">
        <title>Genomic Encyclopedia of Type Strains, Phase IV (KMG-IV): sequencing the most valuable type-strain genomes for metagenomic binning, comparative biology and taxonomic classification.</title>
        <authorList>
            <person name="Goeker M."/>
        </authorList>
    </citation>
    <scope>NUCLEOTIDE SEQUENCE [LARGE SCALE GENOMIC DNA]</scope>
    <source>
        <strain evidence="5 6">DSM 16980</strain>
    </source>
</reference>
<dbReference type="SUPFAM" id="SSF54862">
    <property type="entry name" value="4Fe-4S ferredoxins"/>
    <property type="match status" value="1"/>
</dbReference>
<dbReference type="Proteomes" id="UP001239167">
    <property type="component" value="Unassembled WGS sequence"/>
</dbReference>
<dbReference type="PANTHER" id="PTHR43312:SF1">
    <property type="entry name" value="NADP-DEPENDENT OXIDOREDUCTASE DOMAIN-CONTAINING PROTEIN"/>
    <property type="match status" value="1"/>
</dbReference>
<name>A0ABT9YDD0_9FIRM</name>
<dbReference type="PANTHER" id="PTHR43312">
    <property type="entry name" value="D-THREO-ALDOSE 1-DEHYDROGENASE"/>
    <property type="match status" value="1"/>
</dbReference>
<evidence type="ECO:0000259" key="4">
    <source>
        <dbReference type="PROSITE" id="PS51379"/>
    </source>
</evidence>
<dbReference type="InterPro" id="IPR036812">
    <property type="entry name" value="NAD(P)_OxRdtase_dom_sf"/>
</dbReference>
<dbReference type="EMBL" id="JAUSUE010000034">
    <property type="protein sequence ID" value="MDQ0205197.1"/>
    <property type="molecule type" value="Genomic_DNA"/>
</dbReference>
<dbReference type="InterPro" id="IPR023210">
    <property type="entry name" value="NADP_OxRdtase_dom"/>
</dbReference>
<sequence length="410" mass="45778">MRRRSFIRGLGLGAIGLMLGGCDFEDPFTTKEEQKQEADAFEFSGTVEYRQIPHSGEKISTLAIGASALHESSAKNIERMIAYAAEHGINLMDTVMSNFGPSEAMAAGIKGRRDKMLTQMHIGVYYPNETYTRTRDMKQVQSGFEQQLKGFGTDYSDIGMIHYVDTAEDFQKVIDNGLLDYAQKLKKDGTIRYIGFSSHSVDISKKFLETGLIDVFMFSLNPAYDFVPENSVLKLAADRKNLYEEAQKRGAVITVMKVYGGGRLLSDSSSPFGKAMTTAQCIQYALDRPAVISCIPGVRNMSDINAALAFYNTSREERDYSAVFAASKQDMEGVCIYCDHCQPCPYGIDIAAVSKYYDLAKSGDALAKDHYFKLNRTARDCARCGECEPRCPFHVNIEDRLQEIENYFGQ</sequence>
<dbReference type="Pfam" id="PF13534">
    <property type="entry name" value="Fer4_17"/>
    <property type="match status" value="1"/>
</dbReference>
<dbReference type="InterPro" id="IPR017900">
    <property type="entry name" value="4Fe4S_Fe_S_CS"/>
</dbReference>
<comment type="caution">
    <text evidence="5">The sequence shown here is derived from an EMBL/GenBank/DDBJ whole genome shotgun (WGS) entry which is preliminary data.</text>
</comment>
<dbReference type="PROSITE" id="PS51379">
    <property type="entry name" value="4FE4S_FER_2"/>
    <property type="match status" value="1"/>
</dbReference>
<dbReference type="SUPFAM" id="SSF51430">
    <property type="entry name" value="NAD(P)-linked oxidoreductase"/>
    <property type="match status" value="1"/>
</dbReference>
<keyword evidence="3" id="KW-0411">Iron-sulfur</keyword>
<dbReference type="CDD" id="cd19100">
    <property type="entry name" value="AKR_unchar"/>
    <property type="match status" value="1"/>
</dbReference>
<gene>
    <name evidence="5" type="ORF">J2S01_002942</name>
</gene>
<dbReference type="Gene3D" id="3.20.20.100">
    <property type="entry name" value="NADP-dependent oxidoreductase domain"/>
    <property type="match status" value="1"/>
</dbReference>
<evidence type="ECO:0000313" key="6">
    <source>
        <dbReference type="Proteomes" id="UP001239167"/>
    </source>
</evidence>
<keyword evidence="6" id="KW-1185">Reference proteome</keyword>
<accession>A0ABT9YDD0</accession>
<evidence type="ECO:0000313" key="5">
    <source>
        <dbReference type="EMBL" id="MDQ0205197.1"/>
    </source>
</evidence>
<dbReference type="Pfam" id="PF00248">
    <property type="entry name" value="Aldo_ket_red"/>
    <property type="match status" value="1"/>
</dbReference>
<dbReference type="InterPro" id="IPR017896">
    <property type="entry name" value="4Fe4S_Fe-S-bd"/>
</dbReference>
<proteinExistence type="predicted"/>
<dbReference type="PROSITE" id="PS00198">
    <property type="entry name" value="4FE4S_FER_1"/>
    <property type="match status" value="1"/>
</dbReference>
<evidence type="ECO:0000256" key="1">
    <source>
        <dbReference type="ARBA" id="ARBA00022723"/>
    </source>
</evidence>